<feature type="domain" description="UspA" evidence="2">
    <location>
        <begin position="4"/>
        <end position="144"/>
    </location>
</feature>
<reference evidence="3" key="1">
    <citation type="submission" date="2020-08" db="EMBL/GenBank/DDBJ databases">
        <title>Ramlibacter sp. USB13 16S ribosomal RNA gene genome sequencing and assembly.</title>
        <authorList>
            <person name="Kang M."/>
        </authorList>
    </citation>
    <scope>NUCLEOTIDE SEQUENCE</scope>
    <source>
        <strain evidence="3">USB13</strain>
    </source>
</reference>
<comment type="caution">
    <text evidence="3">The sequence shown here is derived from an EMBL/GenBank/DDBJ whole genome shotgun (WGS) entry which is preliminary data.</text>
</comment>
<dbReference type="AlphaFoldDB" id="A0A923SAX0"/>
<dbReference type="Pfam" id="PF00582">
    <property type="entry name" value="Usp"/>
    <property type="match status" value="1"/>
</dbReference>
<dbReference type="Proteomes" id="UP000608513">
    <property type="component" value="Unassembled WGS sequence"/>
</dbReference>
<dbReference type="InterPro" id="IPR006015">
    <property type="entry name" value="Universal_stress_UspA"/>
</dbReference>
<comment type="similarity">
    <text evidence="1">Belongs to the universal stress protein A family.</text>
</comment>
<evidence type="ECO:0000256" key="1">
    <source>
        <dbReference type="ARBA" id="ARBA00008791"/>
    </source>
</evidence>
<dbReference type="RefSeq" id="WP_187075962.1">
    <property type="nucleotide sequence ID" value="NZ_JACORT010000003.1"/>
</dbReference>
<dbReference type="EMBL" id="JACORT010000003">
    <property type="protein sequence ID" value="MBC5783221.1"/>
    <property type="molecule type" value="Genomic_DNA"/>
</dbReference>
<dbReference type="InterPro" id="IPR006016">
    <property type="entry name" value="UspA"/>
</dbReference>
<dbReference type="CDD" id="cd00293">
    <property type="entry name" value="USP-like"/>
    <property type="match status" value="1"/>
</dbReference>
<name>A0A923SAX0_9BURK</name>
<dbReference type="PANTHER" id="PTHR46268">
    <property type="entry name" value="STRESS RESPONSE PROTEIN NHAX"/>
    <property type="match status" value="1"/>
</dbReference>
<accession>A0A923SAX0</accession>
<dbReference type="PRINTS" id="PR01438">
    <property type="entry name" value="UNVRSLSTRESS"/>
</dbReference>
<dbReference type="SUPFAM" id="SSF52402">
    <property type="entry name" value="Adenine nucleotide alpha hydrolases-like"/>
    <property type="match status" value="1"/>
</dbReference>
<evidence type="ECO:0000313" key="3">
    <source>
        <dbReference type="EMBL" id="MBC5783221.1"/>
    </source>
</evidence>
<dbReference type="PANTHER" id="PTHR46268:SF6">
    <property type="entry name" value="UNIVERSAL STRESS PROTEIN UP12"/>
    <property type="match status" value="1"/>
</dbReference>
<proteinExistence type="inferred from homology"/>
<sequence length="147" mass="16228">MATYKKILLAYDGSDAGQKALLDCRDVAQWSHAELHLVAVMPSAMSFVGLEGGVYDVELEEREKKKYRGVLDDGLHRLQEAGFSARGEVVTGEAIDEIVKYARKIDADLIVVGHKHLDSWAARWWRGSISGALIEHAPCSVLVVITH</sequence>
<dbReference type="Gene3D" id="3.40.50.620">
    <property type="entry name" value="HUPs"/>
    <property type="match status" value="1"/>
</dbReference>
<organism evidence="3 4">
    <name type="scientific">Ramlibacter cellulosilyticus</name>
    <dbReference type="NCBI Taxonomy" id="2764187"/>
    <lineage>
        <taxon>Bacteria</taxon>
        <taxon>Pseudomonadati</taxon>
        <taxon>Pseudomonadota</taxon>
        <taxon>Betaproteobacteria</taxon>
        <taxon>Burkholderiales</taxon>
        <taxon>Comamonadaceae</taxon>
        <taxon>Ramlibacter</taxon>
    </lineage>
</organism>
<evidence type="ECO:0000313" key="4">
    <source>
        <dbReference type="Proteomes" id="UP000608513"/>
    </source>
</evidence>
<dbReference type="InterPro" id="IPR014729">
    <property type="entry name" value="Rossmann-like_a/b/a_fold"/>
</dbReference>
<evidence type="ECO:0000259" key="2">
    <source>
        <dbReference type="Pfam" id="PF00582"/>
    </source>
</evidence>
<gene>
    <name evidence="3" type="ORF">H8N03_09720</name>
</gene>
<protein>
    <submittedName>
        <fullName evidence="3">Universal stress protein</fullName>
    </submittedName>
</protein>
<keyword evidence="4" id="KW-1185">Reference proteome</keyword>